<accession>A0ACC1NF09</accession>
<keyword evidence="2" id="KW-1185">Reference proteome</keyword>
<proteinExistence type="predicted"/>
<dbReference type="Proteomes" id="UP001143910">
    <property type="component" value="Unassembled WGS sequence"/>
</dbReference>
<dbReference type="EMBL" id="JANJQO010000519">
    <property type="protein sequence ID" value="KAJ2976983.1"/>
    <property type="molecule type" value="Genomic_DNA"/>
</dbReference>
<comment type="caution">
    <text evidence="1">The sequence shown here is derived from an EMBL/GenBank/DDBJ whole genome shotgun (WGS) entry which is preliminary data.</text>
</comment>
<reference evidence="1" key="1">
    <citation type="submission" date="2022-08" db="EMBL/GenBank/DDBJ databases">
        <title>Genome Sequence of Lecanicillium fungicola.</title>
        <authorList>
            <person name="Buettner E."/>
        </authorList>
    </citation>
    <scope>NUCLEOTIDE SEQUENCE</scope>
    <source>
        <strain evidence="1">Babe33</strain>
    </source>
</reference>
<protein>
    <submittedName>
        <fullName evidence="1">Uncharacterized protein</fullName>
    </submittedName>
</protein>
<evidence type="ECO:0000313" key="1">
    <source>
        <dbReference type="EMBL" id="KAJ2976983.1"/>
    </source>
</evidence>
<gene>
    <name evidence="1" type="ORF">NQ176_g4628</name>
</gene>
<organism evidence="1 2">
    <name type="scientific">Zarea fungicola</name>
    <dbReference type="NCBI Taxonomy" id="93591"/>
    <lineage>
        <taxon>Eukaryota</taxon>
        <taxon>Fungi</taxon>
        <taxon>Dikarya</taxon>
        <taxon>Ascomycota</taxon>
        <taxon>Pezizomycotina</taxon>
        <taxon>Sordariomycetes</taxon>
        <taxon>Hypocreomycetidae</taxon>
        <taxon>Hypocreales</taxon>
        <taxon>Cordycipitaceae</taxon>
        <taxon>Zarea</taxon>
    </lineage>
</organism>
<evidence type="ECO:0000313" key="2">
    <source>
        <dbReference type="Proteomes" id="UP001143910"/>
    </source>
</evidence>
<name>A0ACC1NF09_9HYPO</name>
<sequence>MDKALILTTENFRNELADEKNRRTRKKEKLGDTLGNPKEKEPLRRRPWREPGENENDLVIASGTFKWVQDYFSPVEGTIHEVMVNLFKRYCEKNKRLETSSPSLSASYPSYSSQCYREEFLSDVLVLAVDVAIYVQRMFGGTFAPWKDSFDRLETVFTPCRYLRRFTELDFEQVWEEIEKEKINCLEYVWLNVAILIPYLCPELSTYHVILTLRDRSKSSRRKEMSKKSQTGSNNDASGPAPLIAPKLPQLNTPPEYGLLRMYPADGELSERQKIVKRQHHTAKAEVVERILPKEYKPEDNQYHACVEFMKNYVNYLSTSTVIECETTFDLSCSDFQTPASKPVLIKLVGRTGEYTAGSEKVICLAVPYFTNTTKILLSGRGGDWSLHWRSNYAIVFKNDLKLPIDTRIFLHTQSFKQ</sequence>